<dbReference type="CDD" id="cd01650">
    <property type="entry name" value="RT_nLTR_like"/>
    <property type="match status" value="1"/>
</dbReference>
<gene>
    <name evidence="4" type="ORF">B7463_g12765</name>
</gene>
<feature type="compositionally biased region" description="Low complexity" evidence="1">
    <location>
        <begin position="948"/>
        <end position="975"/>
    </location>
</feature>
<dbReference type="PANTHER" id="PTHR33481">
    <property type="entry name" value="REVERSE TRANSCRIPTASE"/>
    <property type="match status" value="1"/>
</dbReference>
<feature type="non-terminal residue" evidence="4">
    <location>
        <position position="1"/>
    </location>
</feature>
<evidence type="ECO:0000259" key="2">
    <source>
        <dbReference type="PROSITE" id="PS50878"/>
    </source>
</evidence>
<dbReference type="OrthoDB" id="3547074at2759"/>
<dbReference type="InterPro" id="IPR043502">
    <property type="entry name" value="DNA/RNA_pol_sf"/>
</dbReference>
<keyword evidence="5" id="KW-1185">Reference proteome</keyword>
<dbReference type="SUPFAM" id="SSF53098">
    <property type="entry name" value="Ribonuclease H-like"/>
    <property type="match status" value="1"/>
</dbReference>
<dbReference type="Gene3D" id="3.30.420.10">
    <property type="entry name" value="Ribonuclease H-like superfamily/Ribonuclease H"/>
    <property type="match status" value="1"/>
</dbReference>
<dbReference type="GO" id="GO:0003676">
    <property type="term" value="F:nucleic acid binding"/>
    <property type="evidence" value="ECO:0007669"/>
    <property type="project" value="InterPro"/>
</dbReference>
<dbReference type="PROSITE" id="PS50878">
    <property type="entry name" value="RT_POL"/>
    <property type="match status" value="1"/>
</dbReference>
<organism evidence="4 5">
    <name type="scientific">Scytalidium lignicola</name>
    <name type="common">Hyphomycete</name>
    <dbReference type="NCBI Taxonomy" id="5539"/>
    <lineage>
        <taxon>Eukaryota</taxon>
        <taxon>Fungi</taxon>
        <taxon>Dikarya</taxon>
        <taxon>Ascomycota</taxon>
        <taxon>Pezizomycotina</taxon>
        <taxon>Leotiomycetes</taxon>
        <taxon>Leotiomycetes incertae sedis</taxon>
        <taxon>Scytalidium</taxon>
    </lineage>
</organism>
<sequence length="975" mass="109775">MWFGNEPFTEKDSNQTDFLIPLMEENGLELALEPGTITRPANNANQRIKVATKINIEPNPPPVVYKKAFKQLDAKLLATVVREQLPTIQDLISPAEIDSAVAGIIKALNKGIEEAVPEAKITQFSRPGFTSDVKEAIRNLKNANRRKQRYPTEENFKAFQEARAKRDKAISKCNRQLHRDRVSNVRDEVSLWRLAKWAKNREAPRVAYTPDIRRKDKTMAEDLQGKCKAFREVHFPKPPEANLEDIEGFRYPQSRGDWPEITEWEVTEALRHVPPDKAPGGDGIPNRVLKAVATELAPVLKSVFNASLRLGYCPEHFKKSVTVILRKPSKPDYSEPKAYRPIALMNTIGKVMDTILAKRMQYLAERYYMLPIQHAGGRKLASCEHAIHMFTERIHSIWRKKKVASLLLLDVSGAFDNVSHRRLLHNMRKRGLPLQLVKWMASYLQNRKSKIRLAEGTGPEFTVDTGIPQGSPLSPILYLFYNADLVETKRLRFAMTTKGGYIDDVGILAEGKDTAETVTTLTGVAQECEEWAKRHASVFAVDKFELMHFVHKYDRRRKDFNKEDLDRPLTIPGGMNQEPKVIKPKKAIRYLGVIFDPDLGWEAHMKHIKERATKAIAALQAITGSTWGVTRTEILKLYNAVVLPVMTYACSAWYIPGDYPGEKTKRKDMLKTLNALQKNALCVATGAFRTTALATLEKETYTMGIDQVLMKRSIMSTARIMASPIYKTLITKKIVRQAGIHPLSKRQSTLQRLEVKLEDKLKAKIGLLEPYTHHAVPPWWQPPIVWIAKNDEIAAEIHDRLRKNENPNQMWIYTDGSSKGGQIGAAAWCEEREWMVKAYLGPESHSNVYAASLMGISEALGLALRARSATKQVNIFTANQAAILSIQRPQLQSGQYILREIAGKIDQLHQSNIRVFLHWIPAWAGGSGAEKADTLAKEATGESAGIHVAEPATPAVARPVARPTRAEPTTPTVAR</sequence>
<feature type="non-terminal residue" evidence="4">
    <location>
        <position position="975"/>
    </location>
</feature>
<dbReference type="PANTHER" id="PTHR33481:SF1">
    <property type="entry name" value="ENDONUCLEASE_EXONUCLEASE_PHOSPHATASE DOMAIN-CONTAINING PROTEIN-RELATED"/>
    <property type="match status" value="1"/>
</dbReference>
<reference evidence="4 5" key="1">
    <citation type="submission" date="2018-05" db="EMBL/GenBank/DDBJ databases">
        <title>Draft genome sequence of Scytalidium lignicola DSM 105466, a ubiquitous saprotrophic fungus.</title>
        <authorList>
            <person name="Buettner E."/>
            <person name="Gebauer A.M."/>
            <person name="Hofrichter M."/>
            <person name="Liers C."/>
            <person name="Kellner H."/>
        </authorList>
    </citation>
    <scope>NUCLEOTIDE SEQUENCE [LARGE SCALE GENOMIC DNA]</scope>
    <source>
        <strain evidence="4 5">DSM 105466</strain>
    </source>
</reference>
<dbReference type="OMA" id="WIDDACT"/>
<protein>
    <recommendedName>
        <fullName evidence="6">Reverse transcriptase domain-containing protein</fullName>
    </recommendedName>
</protein>
<feature type="domain" description="RNase H type-1" evidence="3">
    <location>
        <begin position="806"/>
        <end position="941"/>
    </location>
</feature>
<dbReference type="Proteomes" id="UP000258309">
    <property type="component" value="Unassembled WGS sequence"/>
</dbReference>
<evidence type="ECO:0000256" key="1">
    <source>
        <dbReference type="SAM" id="MobiDB-lite"/>
    </source>
</evidence>
<comment type="caution">
    <text evidence="4">The sequence shown here is derived from an EMBL/GenBank/DDBJ whole genome shotgun (WGS) entry which is preliminary data.</text>
</comment>
<dbReference type="InterPro" id="IPR002156">
    <property type="entry name" value="RNaseH_domain"/>
</dbReference>
<evidence type="ECO:0008006" key="6">
    <source>
        <dbReference type="Google" id="ProtNLM"/>
    </source>
</evidence>
<dbReference type="EMBL" id="NCSJ02000761">
    <property type="protein sequence ID" value="RFU23573.1"/>
    <property type="molecule type" value="Genomic_DNA"/>
</dbReference>
<dbReference type="Pfam" id="PF00078">
    <property type="entry name" value="RVT_1"/>
    <property type="match status" value="1"/>
</dbReference>
<dbReference type="SUPFAM" id="SSF56672">
    <property type="entry name" value="DNA/RNA polymerases"/>
    <property type="match status" value="1"/>
</dbReference>
<feature type="domain" description="Reverse transcriptase" evidence="2">
    <location>
        <begin position="306"/>
        <end position="595"/>
    </location>
</feature>
<accession>A0A3E2GS27</accession>
<dbReference type="STRING" id="5539.A0A3E2GS27"/>
<proteinExistence type="predicted"/>
<evidence type="ECO:0000259" key="3">
    <source>
        <dbReference type="PROSITE" id="PS50879"/>
    </source>
</evidence>
<evidence type="ECO:0000313" key="5">
    <source>
        <dbReference type="Proteomes" id="UP000258309"/>
    </source>
</evidence>
<dbReference type="InterPro" id="IPR012337">
    <property type="entry name" value="RNaseH-like_sf"/>
</dbReference>
<dbReference type="CDD" id="cd09276">
    <property type="entry name" value="Rnase_HI_RT_non_LTR"/>
    <property type="match status" value="1"/>
</dbReference>
<dbReference type="PROSITE" id="PS50879">
    <property type="entry name" value="RNASE_H_1"/>
    <property type="match status" value="1"/>
</dbReference>
<dbReference type="Pfam" id="PF00075">
    <property type="entry name" value="RNase_H"/>
    <property type="match status" value="1"/>
</dbReference>
<feature type="region of interest" description="Disordered" evidence="1">
    <location>
        <begin position="938"/>
        <end position="975"/>
    </location>
</feature>
<dbReference type="AlphaFoldDB" id="A0A3E2GS27"/>
<evidence type="ECO:0000313" key="4">
    <source>
        <dbReference type="EMBL" id="RFU23573.1"/>
    </source>
</evidence>
<dbReference type="InterPro" id="IPR000477">
    <property type="entry name" value="RT_dom"/>
</dbReference>
<name>A0A3E2GS27_SCYLI</name>
<dbReference type="GO" id="GO:0004523">
    <property type="term" value="F:RNA-DNA hybrid ribonuclease activity"/>
    <property type="evidence" value="ECO:0007669"/>
    <property type="project" value="InterPro"/>
</dbReference>
<dbReference type="InterPro" id="IPR036397">
    <property type="entry name" value="RNaseH_sf"/>
</dbReference>